<dbReference type="SUPFAM" id="SSF53474">
    <property type="entry name" value="alpha/beta-Hydrolases"/>
    <property type="match status" value="1"/>
</dbReference>
<sequence>MLQVEKLNVGEIPLYHVQDSEIDSNCPVVIALHGLGESKDSLLPYAEQMAEHGVSVLIPDAPHHGDRSSGEDRYTLASVQRMLPILTGSLKEVGALVDYVKTTSRFHTSRIGITGVSMGGAVTLGAMARYPELRTGVALLTMGSARRFARHHNFPKLLWPAVSYLDSLLDRRRIPPRSLLMLNGAEDPIIPVNAVREFVQEMKAMYGSGGRIEMVEYPGVGHEVVPDMIDRTRDWLRTYL</sequence>
<keyword evidence="1 3" id="KW-0378">Hydrolase</keyword>
<dbReference type="InterPro" id="IPR022742">
    <property type="entry name" value="Hydrolase_4"/>
</dbReference>
<dbReference type="Gene3D" id="3.40.50.1820">
    <property type="entry name" value="alpha/beta hydrolase"/>
    <property type="match status" value="1"/>
</dbReference>
<keyword evidence="4" id="KW-1185">Reference proteome</keyword>
<feature type="domain" description="Serine aminopeptidase S33" evidence="2">
    <location>
        <begin position="27"/>
        <end position="139"/>
    </location>
</feature>
<accession>A0ABV9Q5Z7</accession>
<gene>
    <name evidence="3" type="ORF">ACFO8Q_18495</name>
</gene>
<dbReference type="RefSeq" id="WP_380027704.1">
    <property type="nucleotide sequence ID" value="NZ_JBHSHC010000125.1"/>
</dbReference>
<dbReference type="InterPro" id="IPR029058">
    <property type="entry name" value="AB_hydrolase_fold"/>
</dbReference>
<proteinExistence type="predicted"/>
<organism evidence="3 4">
    <name type="scientific">Effusibacillus consociatus</name>
    <dbReference type="NCBI Taxonomy" id="1117041"/>
    <lineage>
        <taxon>Bacteria</taxon>
        <taxon>Bacillati</taxon>
        <taxon>Bacillota</taxon>
        <taxon>Bacilli</taxon>
        <taxon>Bacillales</taxon>
        <taxon>Alicyclobacillaceae</taxon>
        <taxon>Effusibacillus</taxon>
    </lineage>
</organism>
<dbReference type="Proteomes" id="UP001596002">
    <property type="component" value="Unassembled WGS sequence"/>
</dbReference>
<evidence type="ECO:0000313" key="3">
    <source>
        <dbReference type="EMBL" id="MFC4769323.1"/>
    </source>
</evidence>
<evidence type="ECO:0000259" key="2">
    <source>
        <dbReference type="Pfam" id="PF12146"/>
    </source>
</evidence>
<dbReference type="EMBL" id="JBHSHC010000125">
    <property type="protein sequence ID" value="MFC4769323.1"/>
    <property type="molecule type" value="Genomic_DNA"/>
</dbReference>
<dbReference type="InterPro" id="IPR050261">
    <property type="entry name" value="FrsA_esterase"/>
</dbReference>
<name>A0ABV9Q5Z7_9BACL</name>
<evidence type="ECO:0000313" key="4">
    <source>
        <dbReference type="Proteomes" id="UP001596002"/>
    </source>
</evidence>
<dbReference type="PANTHER" id="PTHR22946">
    <property type="entry name" value="DIENELACTONE HYDROLASE DOMAIN-CONTAINING PROTEIN-RELATED"/>
    <property type="match status" value="1"/>
</dbReference>
<comment type="caution">
    <text evidence="3">The sequence shown here is derived from an EMBL/GenBank/DDBJ whole genome shotgun (WGS) entry which is preliminary data.</text>
</comment>
<dbReference type="PANTHER" id="PTHR22946:SF9">
    <property type="entry name" value="POLYKETIDE TRANSFERASE AF380"/>
    <property type="match status" value="1"/>
</dbReference>
<dbReference type="EC" id="3.4.-.-" evidence="3"/>
<dbReference type="GO" id="GO:0016787">
    <property type="term" value="F:hydrolase activity"/>
    <property type="evidence" value="ECO:0007669"/>
    <property type="project" value="UniProtKB-KW"/>
</dbReference>
<protein>
    <submittedName>
        <fullName evidence="3">Alpha/beta hydrolase family protein</fullName>
        <ecNumber evidence="3">3.4.-.-</ecNumber>
    </submittedName>
</protein>
<dbReference type="Pfam" id="PF12146">
    <property type="entry name" value="Hydrolase_4"/>
    <property type="match status" value="1"/>
</dbReference>
<reference evidence="4" key="1">
    <citation type="journal article" date="2019" name="Int. J. Syst. Evol. Microbiol.">
        <title>The Global Catalogue of Microorganisms (GCM) 10K type strain sequencing project: providing services to taxonomists for standard genome sequencing and annotation.</title>
        <authorList>
            <consortium name="The Broad Institute Genomics Platform"/>
            <consortium name="The Broad Institute Genome Sequencing Center for Infectious Disease"/>
            <person name="Wu L."/>
            <person name="Ma J."/>
        </authorList>
    </citation>
    <scope>NUCLEOTIDE SEQUENCE [LARGE SCALE GENOMIC DNA]</scope>
    <source>
        <strain evidence="4">WYCCWR 12678</strain>
    </source>
</reference>
<evidence type="ECO:0000256" key="1">
    <source>
        <dbReference type="ARBA" id="ARBA00022801"/>
    </source>
</evidence>